<dbReference type="Proteomes" id="UP000834611">
    <property type="component" value="Unassembled WGS sequence"/>
</dbReference>
<evidence type="ECO:0000313" key="2">
    <source>
        <dbReference type="Proteomes" id="UP000834611"/>
    </source>
</evidence>
<organism evidence="1 2">
    <name type="scientific">Providencia rettgeri</name>
    <dbReference type="NCBI Taxonomy" id="587"/>
    <lineage>
        <taxon>Bacteria</taxon>
        <taxon>Pseudomonadati</taxon>
        <taxon>Pseudomonadota</taxon>
        <taxon>Gammaproteobacteria</taxon>
        <taxon>Enterobacterales</taxon>
        <taxon>Morganellaceae</taxon>
        <taxon>Providencia</taxon>
    </lineage>
</organism>
<name>A0A9N8H0T4_PRORE</name>
<proteinExistence type="predicted"/>
<comment type="caution">
    <text evidence="1">The sequence shown here is derived from an EMBL/GenBank/DDBJ whole genome shotgun (WGS) entry which is preliminary data.</text>
</comment>
<dbReference type="AlphaFoldDB" id="A0A9N8H0T4"/>
<dbReference type="RefSeq" id="WP_164455079.1">
    <property type="nucleotide sequence ID" value="NZ_AP022372.1"/>
</dbReference>
<reference evidence="1" key="1">
    <citation type="submission" date="2020-05" db="EMBL/GenBank/DDBJ databases">
        <authorList>
            <person name="Delgado-Blas J."/>
        </authorList>
    </citation>
    <scope>NUCLEOTIDE SEQUENCE</scope>
    <source>
        <strain evidence="1">BB1453</strain>
    </source>
</reference>
<accession>A0A9N8H0T4</accession>
<gene>
    <name evidence="1" type="ORF">GHA_01774</name>
</gene>
<sequence>MRSSCPLTVIFSTPGDFCLLIAAHRLFDAEQQKIMADMPAKCMHVVWDTKEDTALLRIGADAVAVCEGDVSVFRYAPTQIRAGANAEPQENDWHTLQYSLFTTGEPNEHTWSPQAFTLRELHHHGELTRLTCRGAVLAGLGRQIKGD</sequence>
<dbReference type="EMBL" id="CAHPSF010000003">
    <property type="protein sequence ID" value="CAB5688987.1"/>
    <property type="molecule type" value="Genomic_DNA"/>
</dbReference>
<protein>
    <submittedName>
        <fullName evidence="1">Uncharacterized protein</fullName>
    </submittedName>
</protein>
<evidence type="ECO:0000313" key="1">
    <source>
        <dbReference type="EMBL" id="CAB5688987.1"/>
    </source>
</evidence>